<dbReference type="InterPro" id="IPR036873">
    <property type="entry name" value="Rhodanese-like_dom_sf"/>
</dbReference>
<dbReference type="SUPFAM" id="SSF52821">
    <property type="entry name" value="Rhodanese/Cell cycle control phosphatase"/>
    <property type="match status" value="1"/>
</dbReference>
<dbReference type="PANTHER" id="PTHR45431:SF3">
    <property type="entry name" value="RHODANESE-LIKE DOMAIN-CONTAINING PROTEIN 15, CHLOROPLASTIC"/>
    <property type="match status" value="1"/>
</dbReference>
<dbReference type="PANTHER" id="PTHR45431">
    <property type="entry name" value="RHODANESE-LIKE DOMAIN-CONTAINING PROTEIN 15, CHLOROPLASTIC"/>
    <property type="match status" value="1"/>
</dbReference>
<proteinExistence type="predicted"/>
<evidence type="ECO:0000313" key="2">
    <source>
        <dbReference type="EMBL" id="PZR15511.1"/>
    </source>
</evidence>
<name>A0A2W5VXU6_9BACT</name>
<dbReference type="Proteomes" id="UP000249061">
    <property type="component" value="Unassembled WGS sequence"/>
</dbReference>
<dbReference type="AlphaFoldDB" id="A0A2W5VXU6"/>
<comment type="caution">
    <text evidence="2">The sequence shown here is derived from an EMBL/GenBank/DDBJ whole genome shotgun (WGS) entry which is preliminary data.</text>
</comment>
<dbReference type="CDD" id="cd00158">
    <property type="entry name" value="RHOD"/>
    <property type="match status" value="1"/>
</dbReference>
<reference evidence="2 3" key="1">
    <citation type="submission" date="2017-08" db="EMBL/GenBank/DDBJ databases">
        <title>Infants hospitalized years apart are colonized by the same room-sourced microbial strains.</title>
        <authorList>
            <person name="Brooks B."/>
            <person name="Olm M.R."/>
            <person name="Firek B.A."/>
            <person name="Baker R."/>
            <person name="Thomas B.C."/>
            <person name="Morowitz M.J."/>
            <person name="Banfield J.F."/>
        </authorList>
    </citation>
    <scope>NUCLEOTIDE SEQUENCE [LARGE SCALE GENOMIC DNA]</scope>
    <source>
        <strain evidence="2">S2_003_000_R2_14</strain>
    </source>
</reference>
<accession>A0A2W5VXU6</accession>
<dbReference type="EMBL" id="QFQP01000005">
    <property type="protein sequence ID" value="PZR15511.1"/>
    <property type="molecule type" value="Genomic_DNA"/>
</dbReference>
<evidence type="ECO:0000259" key="1">
    <source>
        <dbReference type="PROSITE" id="PS50206"/>
    </source>
</evidence>
<dbReference type="PROSITE" id="PS50206">
    <property type="entry name" value="RHODANESE_3"/>
    <property type="match status" value="1"/>
</dbReference>
<gene>
    <name evidence="2" type="ORF">DI536_08665</name>
</gene>
<dbReference type="InterPro" id="IPR001763">
    <property type="entry name" value="Rhodanese-like_dom"/>
</dbReference>
<feature type="domain" description="Rhodanese" evidence="1">
    <location>
        <begin position="25"/>
        <end position="115"/>
    </location>
</feature>
<organism evidence="2 3">
    <name type="scientific">Archangium gephyra</name>
    <dbReference type="NCBI Taxonomy" id="48"/>
    <lineage>
        <taxon>Bacteria</taxon>
        <taxon>Pseudomonadati</taxon>
        <taxon>Myxococcota</taxon>
        <taxon>Myxococcia</taxon>
        <taxon>Myxococcales</taxon>
        <taxon>Cystobacterineae</taxon>
        <taxon>Archangiaceae</taxon>
        <taxon>Archangium</taxon>
    </lineage>
</organism>
<evidence type="ECO:0000313" key="3">
    <source>
        <dbReference type="Proteomes" id="UP000249061"/>
    </source>
</evidence>
<dbReference type="InterPro" id="IPR052367">
    <property type="entry name" value="Thiosulfate_ST/Rhodanese-like"/>
</dbReference>
<protein>
    <submittedName>
        <fullName evidence="2">Rhodanese-like domain-containing protein</fullName>
    </submittedName>
</protein>
<dbReference type="SMART" id="SM00450">
    <property type="entry name" value="RHOD"/>
    <property type="match status" value="1"/>
</dbReference>
<dbReference type="Pfam" id="PF00581">
    <property type="entry name" value="Rhodanese"/>
    <property type="match status" value="1"/>
</dbReference>
<sequence>MGLFDTARPNPAGYRDVNVTDVKLPAQGYRLIDVREPHEYTGELGHIKGAALVPMNSVVAQAANWNKDEELLFICKSGGRSANVASALQRMGFTKTMNLVGGMLGWNAAGLPTEK</sequence>
<dbReference type="Gene3D" id="3.40.250.10">
    <property type="entry name" value="Rhodanese-like domain"/>
    <property type="match status" value="1"/>
</dbReference>